<sequence>MLLILHTTLVTLRLHTTLVTVRPCTAPSPLRAGRPSAKGWQKGLPEGFVLDETPPSEQPAPEPAPTGNASYPSSCLDPAVIDLDLMLALNAADADAVAAEADAIFGAIDTNGDGSVSLDELSEHLFAEAGNPAAERIFAAIDADADGEISSAELRNAFSRSASASIRMALGLASGSPRARPATPQPTDRSALADELFEALDADADGRISGYYHVTVDAIFGAMDLDSDGEVSREELRHVFSRYQFSALRLALGYR</sequence>
<dbReference type="InterPro" id="IPR002048">
    <property type="entry name" value="EF_hand_dom"/>
</dbReference>
<accession>A0A0D3JR05</accession>
<name>A0A0D3JR05_EMIH1</name>
<keyword evidence="3" id="KW-0732">Signal</keyword>
<evidence type="ECO:0000256" key="3">
    <source>
        <dbReference type="SAM" id="SignalP"/>
    </source>
</evidence>
<feature type="domain" description="EF-hand" evidence="4">
    <location>
        <begin position="96"/>
        <end position="131"/>
    </location>
</feature>
<evidence type="ECO:0000256" key="1">
    <source>
        <dbReference type="ARBA" id="ARBA00022837"/>
    </source>
</evidence>
<evidence type="ECO:0000313" key="5">
    <source>
        <dbReference type="EnsemblProtists" id="EOD25940"/>
    </source>
</evidence>
<proteinExistence type="predicted"/>
<dbReference type="HOGENOM" id="CLU_1117463_0_0_1"/>
<dbReference type="InterPro" id="IPR018247">
    <property type="entry name" value="EF_Hand_1_Ca_BS"/>
</dbReference>
<dbReference type="Pfam" id="PF13202">
    <property type="entry name" value="EF-hand_5"/>
    <property type="match status" value="4"/>
</dbReference>
<evidence type="ECO:0000259" key="4">
    <source>
        <dbReference type="PROSITE" id="PS50222"/>
    </source>
</evidence>
<evidence type="ECO:0000256" key="2">
    <source>
        <dbReference type="SAM" id="MobiDB-lite"/>
    </source>
</evidence>
<organism evidence="5 6">
    <name type="scientific">Emiliania huxleyi (strain CCMP1516)</name>
    <dbReference type="NCBI Taxonomy" id="280463"/>
    <lineage>
        <taxon>Eukaryota</taxon>
        <taxon>Haptista</taxon>
        <taxon>Haptophyta</taxon>
        <taxon>Prymnesiophyceae</taxon>
        <taxon>Isochrysidales</taxon>
        <taxon>Noelaerhabdaceae</taxon>
        <taxon>Emiliania</taxon>
    </lineage>
</organism>
<reference evidence="6" key="1">
    <citation type="journal article" date="2013" name="Nature">
        <title>Pan genome of the phytoplankton Emiliania underpins its global distribution.</title>
        <authorList>
            <person name="Read B.A."/>
            <person name="Kegel J."/>
            <person name="Klute M.J."/>
            <person name="Kuo A."/>
            <person name="Lefebvre S.C."/>
            <person name="Maumus F."/>
            <person name="Mayer C."/>
            <person name="Miller J."/>
            <person name="Monier A."/>
            <person name="Salamov A."/>
            <person name="Young J."/>
            <person name="Aguilar M."/>
            <person name="Claverie J.M."/>
            <person name="Frickenhaus S."/>
            <person name="Gonzalez K."/>
            <person name="Herman E.K."/>
            <person name="Lin Y.C."/>
            <person name="Napier J."/>
            <person name="Ogata H."/>
            <person name="Sarno A.F."/>
            <person name="Shmutz J."/>
            <person name="Schroeder D."/>
            <person name="de Vargas C."/>
            <person name="Verret F."/>
            <person name="von Dassow P."/>
            <person name="Valentin K."/>
            <person name="Van de Peer Y."/>
            <person name="Wheeler G."/>
            <person name="Dacks J.B."/>
            <person name="Delwiche C.F."/>
            <person name="Dyhrman S.T."/>
            <person name="Glockner G."/>
            <person name="John U."/>
            <person name="Richards T."/>
            <person name="Worden A.Z."/>
            <person name="Zhang X."/>
            <person name="Grigoriev I.V."/>
            <person name="Allen A.E."/>
            <person name="Bidle K."/>
            <person name="Borodovsky M."/>
            <person name="Bowler C."/>
            <person name="Brownlee C."/>
            <person name="Cock J.M."/>
            <person name="Elias M."/>
            <person name="Gladyshev V.N."/>
            <person name="Groth M."/>
            <person name="Guda C."/>
            <person name="Hadaegh A."/>
            <person name="Iglesias-Rodriguez M.D."/>
            <person name="Jenkins J."/>
            <person name="Jones B.M."/>
            <person name="Lawson T."/>
            <person name="Leese F."/>
            <person name="Lindquist E."/>
            <person name="Lobanov A."/>
            <person name="Lomsadze A."/>
            <person name="Malik S.B."/>
            <person name="Marsh M.E."/>
            <person name="Mackinder L."/>
            <person name="Mock T."/>
            <person name="Mueller-Roeber B."/>
            <person name="Pagarete A."/>
            <person name="Parker M."/>
            <person name="Probert I."/>
            <person name="Quesneville H."/>
            <person name="Raines C."/>
            <person name="Rensing S.A."/>
            <person name="Riano-Pachon D.M."/>
            <person name="Richier S."/>
            <person name="Rokitta S."/>
            <person name="Shiraiwa Y."/>
            <person name="Soanes D.M."/>
            <person name="van der Giezen M."/>
            <person name="Wahlund T.M."/>
            <person name="Williams B."/>
            <person name="Wilson W."/>
            <person name="Wolfe G."/>
            <person name="Wurch L.L."/>
        </authorList>
    </citation>
    <scope>NUCLEOTIDE SEQUENCE</scope>
</reference>
<dbReference type="InterPro" id="IPR011992">
    <property type="entry name" value="EF-hand-dom_pair"/>
</dbReference>
<dbReference type="PROSITE" id="PS00018">
    <property type="entry name" value="EF_HAND_1"/>
    <property type="match status" value="3"/>
</dbReference>
<reference evidence="5" key="2">
    <citation type="submission" date="2024-10" db="UniProtKB">
        <authorList>
            <consortium name="EnsemblProtists"/>
        </authorList>
    </citation>
    <scope>IDENTIFICATION</scope>
</reference>
<dbReference type="SUPFAM" id="SSF47473">
    <property type="entry name" value="EF-hand"/>
    <property type="match status" value="1"/>
</dbReference>
<dbReference type="PROSITE" id="PS50222">
    <property type="entry name" value="EF_HAND_2"/>
    <property type="match status" value="3"/>
</dbReference>
<dbReference type="Gene3D" id="1.10.238.10">
    <property type="entry name" value="EF-hand"/>
    <property type="match status" value="2"/>
</dbReference>
<feature type="domain" description="EF-hand" evidence="4">
    <location>
        <begin position="216"/>
        <end position="246"/>
    </location>
</feature>
<dbReference type="SMART" id="SM00054">
    <property type="entry name" value="EFh"/>
    <property type="match status" value="3"/>
</dbReference>
<dbReference type="KEGG" id="ehx:EMIHUDRAFT_237356"/>
<feature type="signal peptide" evidence="3">
    <location>
        <begin position="1"/>
        <end position="21"/>
    </location>
</feature>
<feature type="region of interest" description="Disordered" evidence="2">
    <location>
        <begin position="25"/>
        <end position="71"/>
    </location>
</feature>
<dbReference type="RefSeq" id="XP_005778369.1">
    <property type="nucleotide sequence ID" value="XM_005778312.1"/>
</dbReference>
<evidence type="ECO:0000313" key="6">
    <source>
        <dbReference type="Proteomes" id="UP000013827"/>
    </source>
</evidence>
<feature type="chain" id="PRO_5044216202" description="EF-hand domain-containing protein" evidence="3">
    <location>
        <begin position="22"/>
        <end position="255"/>
    </location>
</feature>
<dbReference type="GeneID" id="17271485"/>
<keyword evidence="1" id="KW-0106">Calcium</keyword>
<dbReference type="PANTHER" id="PTHR34574:SF5">
    <property type="entry name" value="CALCIUM-BINDING EF-HAND FAMILY PROTEIN"/>
    <property type="match status" value="1"/>
</dbReference>
<dbReference type="GO" id="GO:0005509">
    <property type="term" value="F:calcium ion binding"/>
    <property type="evidence" value="ECO:0007669"/>
    <property type="project" value="InterPro"/>
</dbReference>
<dbReference type="Proteomes" id="UP000013827">
    <property type="component" value="Unassembled WGS sequence"/>
</dbReference>
<feature type="domain" description="EF-hand" evidence="4">
    <location>
        <begin position="134"/>
        <end position="164"/>
    </location>
</feature>
<dbReference type="PANTHER" id="PTHR34574">
    <property type="entry name" value="CALCIUM-BINDING EF-HAND FAMILY PROTEIN-RELATED"/>
    <property type="match status" value="1"/>
</dbReference>
<protein>
    <recommendedName>
        <fullName evidence="4">EF-hand domain-containing protein</fullName>
    </recommendedName>
</protein>
<dbReference type="AlphaFoldDB" id="A0A0D3JR05"/>
<keyword evidence="6" id="KW-1185">Reference proteome</keyword>
<dbReference type="EnsemblProtists" id="EOD25940">
    <property type="protein sequence ID" value="EOD25940"/>
    <property type="gene ID" value="EMIHUDRAFT_237356"/>
</dbReference>
<dbReference type="PaxDb" id="2903-EOD25940"/>